<keyword evidence="2" id="KW-1185">Reference proteome</keyword>
<sequence length="151" mass="17661">MLYSMQLHINLRSKDIFVSSEKYLQRKKATTEYLKPVSKVEIKSPQIKSMLNITKVQLSASGWTLNILSTRVATITNPLGQRKVTYFGFETEEKALQFKRWLLENTTNSTIFVRKAERLSQNWECKCWNVPTELIIQIAELDISQQNQFKQ</sequence>
<comment type="caution">
    <text evidence="1">The sequence shown here is derived from an EMBL/GenBank/DDBJ whole genome shotgun (WGS) entry which is preliminary data.</text>
</comment>
<accession>A0A433UKY5</accession>
<evidence type="ECO:0000313" key="1">
    <source>
        <dbReference type="EMBL" id="RUS94531.1"/>
    </source>
</evidence>
<gene>
    <name evidence="1" type="ORF">DSM107003_36600</name>
</gene>
<dbReference type="Proteomes" id="UP000276103">
    <property type="component" value="Unassembled WGS sequence"/>
</dbReference>
<dbReference type="EMBL" id="RSCM01000013">
    <property type="protein sequence ID" value="RUS94531.1"/>
    <property type="molecule type" value="Genomic_DNA"/>
</dbReference>
<evidence type="ECO:0000313" key="2">
    <source>
        <dbReference type="Proteomes" id="UP000276103"/>
    </source>
</evidence>
<proteinExistence type="predicted"/>
<name>A0A433UKY5_ANAVA</name>
<dbReference type="AlphaFoldDB" id="A0A433UKY5"/>
<protein>
    <submittedName>
        <fullName evidence="1">Uncharacterized protein</fullName>
    </submittedName>
</protein>
<organism evidence="1 2">
    <name type="scientific">Trichormus variabilis SAG 1403-4b</name>
    <dbReference type="NCBI Taxonomy" id="447716"/>
    <lineage>
        <taxon>Bacteria</taxon>
        <taxon>Bacillati</taxon>
        <taxon>Cyanobacteriota</taxon>
        <taxon>Cyanophyceae</taxon>
        <taxon>Nostocales</taxon>
        <taxon>Nostocaceae</taxon>
        <taxon>Trichormus</taxon>
    </lineage>
</organism>
<reference evidence="1 2" key="1">
    <citation type="journal article" date="2019" name="Genome Biol. Evol.">
        <title>Day and night: Metabolic profiles and evolutionary relationships of six axenic non-marine cyanobacteria.</title>
        <authorList>
            <person name="Will S.E."/>
            <person name="Henke P."/>
            <person name="Boedeker C."/>
            <person name="Huang S."/>
            <person name="Brinkmann H."/>
            <person name="Rohde M."/>
            <person name="Jarek M."/>
            <person name="Friedl T."/>
            <person name="Seufert S."/>
            <person name="Schumacher M."/>
            <person name="Overmann J."/>
            <person name="Neumann-Schaal M."/>
            <person name="Petersen J."/>
        </authorList>
    </citation>
    <scope>NUCLEOTIDE SEQUENCE [LARGE SCALE GENOMIC DNA]</scope>
    <source>
        <strain evidence="1 2">SAG 1403-4b</strain>
    </source>
</reference>